<evidence type="ECO:0000256" key="1">
    <source>
        <dbReference type="ARBA" id="ARBA00022737"/>
    </source>
</evidence>
<dbReference type="InterPro" id="IPR018247">
    <property type="entry name" value="EF_Hand_1_Ca_BS"/>
</dbReference>
<feature type="domain" description="EF-hand" evidence="3">
    <location>
        <begin position="80"/>
        <end position="115"/>
    </location>
</feature>
<dbReference type="InterPro" id="IPR011992">
    <property type="entry name" value="EF-hand-dom_pair"/>
</dbReference>
<name>A0AAV7K650_9METZ</name>
<dbReference type="SMART" id="SM00054">
    <property type="entry name" value="EFh"/>
    <property type="match status" value="4"/>
</dbReference>
<keyword evidence="5" id="KW-1185">Reference proteome</keyword>
<feature type="domain" description="EF-hand" evidence="3">
    <location>
        <begin position="9"/>
        <end position="44"/>
    </location>
</feature>
<evidence type="ECO:0000256" key="2">
    <source>
        <dbReference type="ARBA" id="ARBA00022837"/>
    </source>
</evidence>
<evidence type="ECO:0000313" key="5">
    <source>
        <dbReference type="Proteomes" id="UP001165289"/>
    </source>
</evidence>
<feature type="domain" description="EF-hand" evidence="3">
    <location>
        <begin position="45"/>
        <end position="79"/>
    </location>
</feature>
<organism evidence="4 5">
    <name type="scientific">Oopsacas minuta</name>
    <dbReference type="NCBI Taxonomy" id="111878"/>
    <lineage>
        <taxon>Eukaryota</taxon>
        <taxon>Metazoa</taxon>
        <taxon>Porifera</taxon>
        <taxon>Hexactinellida</taxon>
        <taxon>Hexasterophora</taxon>
        <taxon>Lyssacinosida</taxon>
        <taxon>Leucopsacidae</taxon>
        <taxon>Oopsacas</taxon>
    </lineage>
</organism>
<evidence type="ECO:0000259" key="3">
    <source>
        <dbReference type="PROSITE" id="PS50222"/>
    </source>
</evidence>
<protein>
    <submittedName>
        <fullName evidence="4">EF-hand_1 domain-containing protein</fullName>
    </submittedName>
</protein>
<dbReference type="FunFam" id="1.10.238.10:FF:000527">
    <property type="entry name" value="Calmodulin-3"/>
    <property type="match status" value="1"/>
</dbReference>
<keyword evidence="1" id="KW-0677">Repeat</keyword>
<dbReference type="Pfam" id="PF13499">
    <property type="entry name" value="EF-hand_7"/>
    <property type="match status" value="2"/>
</dbReference>
<gene>
    <name evidence="4" type="ORF">LOD99_16025</name>
</gene>
<dbReference type="AlphaFoldDB" id="A0AAV7K650"/>
<feature type="domain" description="EF-hand" evidence="3">
    <location>
        <begin position="116"/>
        <end position="151"/>
    </location>
</feature>
<dbReference type="EMBL" id="JAKMXF010000133">
    <property type="protein sequence ID" value="KAI6656721.1"/>
    <property type="molecule type" value="Genomic_DNA"/>
</dbReference>
<dbReference type="PROSITE" id="PS00018">
    <property type="entry name" value="EF_HAND_1"/>
    <property type="match status" value="3"/>
</dbReference>
<keyword evidence="2" id="KW-0106">Calcium</keyword>
<dbReference type="InterPro" id="IPR002048">
    <property type="entry name" value="EF_hand_dom"/>
</dbReference>
<dbReference type="PANTHER" id="PTHR23050">
    <property type="entry name" value="CALCIUM BINDING PROTEIN"/>
    <property type="match status" value="1"/>
</dbReference>
<dbReference type="GO" id="GO:0005509">
    <property type="term" value="F:calcium ion binding"/>
    <property type="evidence" value="ECO:0007669"/>
    <property type="project" value="InterPro"/>
</dbReference>
<evidence type="ECO:0000313" key="4">
    <source>
        <dbReference type="EMBL" id="KAI6656721.1"/>
    </source>
</evidence>
<dbReference type="Gene3D" id="1.10.238.10">
    <property type="entry name" value="EF-hand"/>
    <property type="match status" value="2"/>
</dbReference>
<dbReference type="Proteomes" id="UP001165289">
    <property type="component" value="Unassembled WGS sequence"/>
</dbReference>
<dbReference type="InterPro" id="IPR050145">
    <property type="entry name" value="Centrin_CML-like"/>
</dbReference>
<dbReference type="PROSITE" id="PS50222">
    <property type="entry name" value="EF_HAND_2"/>
    <property type="match status" value="4"/>
</dbReference>
<accession>A0AAV7K650</accession>
<sequence length="151" mass="17178">MAESKLPDKKVSEYKEAFEIFDKDGDGRITADELRQVVESMGKVCTPEDAKKMISEADKDKNETIEFGEFVTMMEESMSNAGDEMLKAFKFFDKDGDGKITKDELKLAMKELGENMSDAEIDAMIKSADLDDDHQIDFQEFKNMMGKEDEK</sequence>
<dbReference type="SUPFAM" id="SSF47473">
    <property type="entry name" value="EF-hand"/>
    <property type="match status" value="1"/>
</dbReference>
<reference evidence="4 5" key="1">
    <citation type="journal article" date="2023" name="BMC Biol.">
        <title>The compact genome of the sponge Oopsacas minuta (Hexactinellida) is lacking key metazoan core genes.</title>
        <authorList>
            <person name="Santini S."/>
            <person name="Schenkelaars Q."/>
            <person name="Jourda C."/>
            <person name="Duchesne M."/>
            <person name="Belahbib H."/>
            <person name="Rocher C."/>
            <person name="Selva M."/>
            <person name="Riesgo A."/>
            <person name="Vervoort M."/>
            <person name="Leys S.P."/>
            <person name="Kodjabachian L."/>
            <person name="Le Bivic A."/>
            <person name="Borchiellini C."/>
            <person name="Claverie J.M."/>
            <person name="Renard E."/>
        </authorList>
    </citation>
    <scope>NUCLEOTIDE SEQUENCE [LARGE SCALE GENOMIC DNA]</scope>
    <source>
        <strain evidence="4">SPO-2</strain>
    </source>
</reference>
<proteinExistence type="predicted"/>
<comment type="caution">
    <text evidence="4">The sequence shown here is derived from an EMBL/GenBank/DDBJ whole genome shotgun (WGS) entry which is preliminary data.</text>
</comment>